<protein>
    <recommendedName>
        <fullName evidence="4">Zinc-finger</fullName>
    </recommendedName>
</protein>
<accession>A0A0N7MQW3</accession>
<reference evidence="2 3" key="1">
    <citation type="submission" date="2015-11" db="EMBL/GenBank/DDBJ databases">
        <authorList>
            <person name="Zhang Y."/>
            <person name="Guo Z."/>
        </authorList>
    </citation>
    <scope>NUCLEOTIDE SEQUENCE [LARGE SCALE GENOMIC DNA]</scope>
    <source>
        <strain evidence="2">JGI-4</strain>
    </source>
</reference>
<dbReference type="EMBL" id="FAOP01000003">
    <property type="protein sequence ID" value="CUU02883.1"/>
    <property type="molecule type" value="Genomic_DNA"/>
</dbReference>
<dbReference type="Proteomes" id="UP000182011">
    <property type="component" value="Unassembled WGS sequence"/>
</dbReference>
<evidence type="ECO:0000313" key="3">
    <source>
        <dbReference type="Proteomes" id="UP000182011"/>
    </source>
</evidence>
<accession>A0A0P1LE22</accession>
<feature type="transmembrane region" description="Helical" evidence="1">
    <location>
        <begin position="85"/>
        <end position="108"/>
    </location>
</feature>
<accession>A0A0S4MX20</accession>
<evidence type="ECO:0000256" key="1">
    <source>
        <dbReference type="SAM" id="Phobius"/>
    </source>
</evidence>
<evidence type="ECO:0000313" key="2">
    <source>
        <dbReference type="EMBL" id="CUU02883.1"/>
    </source>
</evidence>
<keyword evidence="1" id="KW-1133">Transmembrane helix</keyword>
<dbReference type="STRING" id="1633631.GCA_001442925_00627"/>
<accession>A0A0P1P388</accession>
<dbReference type="Gene3D" id="1.10.10.1320">
    <property type="entry name" value="Anti-sigma factor, zinc-finger domain"/>
    <property type="match status" value="1"/>
</dbReference>
<dbReference type="InterPro" id="IPR041916">
    <property type="entry name" value="Anti_sigma_zinc_sf"/>
</dbReference>
<accession>A0A0P1P2G1</accession>
<evidence type="ECO:0008006" key="4">
    <source>
        <dbReference type="Google" id="ProtNLM"/>
    </source>
</evidence>
<keyword evidence="1" id="KW-0812">Transmembrane</keyword>
<proteinExistence type="predicted"/>
<gene>
    <name evidence="2" type="ORF">JGI4_00627</name>
</gene>
<dbReference type="RefSeq" id="WP_075426899.1">
    <property type="nucleotide sequence ID" value="NZ_CZVJ01000078.1"/>
</dbReference>
<keyword evidence="1" id="KW-0472">Membrane</keyword>
<accession>A0A0P1LIS1</accession>
<sequence>MRCSEVKNNLVDYATGKLNSVEIAEHLEKCEDCRLEFERIKNVVSILSEYKIEEPSEFYWSNFLYRVKRKIAQRNNISTFALKPILFAPSMAVIIIGFLLGIGFSNLFMSQPDFYFSQVSDFEITGVLIKPSELSGVSTETLEMAVSYLYEKYQIPYIDAKIENYQEIDIEEVLKRIENKF</sequence>
<name>A0A0P1LIS1_9BACT</name>
<accession>A0A0N7MUS9</accession>
<organism evidence="2 3">
    <name type="scientific">Candidatus Kryptonium thompsonii</name>
    <dbReference type="NCBI Taxonomy" id="1633631"/>
    <lineage>
        <taxon>Bacteria</taxon>
        <taxon>Pseudomonadati</taxon>
        <taxon>Candidatus Kryptoniota</taxon>
        <taxon>Candidatus Kryptonium</taxon>
    </lineage>
</organism>
<accession>A0A0N7MSJ5</accession>
<accession>A0A0P1L8X9</accession>
<dbReference type="AlphaFoldDB" id="A0A0P1LIS1"/>